<feature type="compositionally biased region" description="Polar residues" evidence="1">
    <location>
        <begin position="262"/>
        <end position="278"/>
    </location>
</feature>
<comment type="caution">
    <text evidence="2">The sequence shown here is derived from an EMBL/GenBank/DDBJ whole genome shotgun (WGS) entry which is preliminary data.</text>
</comment>
<dbReference type="OrthoDB" id="267282at2759"/>
<feature type="compositionally biased region" description="Polar residues" evidence="1">
    <location>
        <begin position="17"/>
        <end position="30"/>
    </location>
</feature>
<feature type="compositionally biased region" description="Low complexity" evidence="1">
    <location>
        <begin position="286"/>
        <end position="300"/>
    </location>
</feature>
<reference evidence="3" key="2">
    <citation type="journal article" date="2021" name="Sci. Data">
        <title>Chromosome-scale genome sequencing, assembly and annotation of six genomes from subfamily Leishmaniinae.</title>
        <authorList>
            <person name="Almutairi H."/>
            <person name="Urbaniak M.D."/>
            <person name="Bates M.D."/>
            <person name="Jariyapan N."/>
            <person name="Kwakye-Nuako G."/>
            <person name="Thomaz Soccol V."/>
            <person name="Al-Salem W.S."/>
            <person name="Dillon R.J."/>
            <person name="Bates P.A."/>
            <person name="Gatherer D."/>
        </authorList>
    </citation>
    <scope>NUCLEOTIDE SEQUENCE [LARGE SCALE GENOMIC DNA]</scope>
</reference>
<feature type="region of interest" description="Disordered" evidence="1">
    <location>
        <begin position="873"/>
        <end position="995"/>
    </location>
</feature>
<sequence>MQRFSHFLIEDSDSEKSLGTTLPAHQSANAPNAAPHRSEGHENAWKGTILSLQRNAENAAPTAEQPAAPPAQQSRIGDALPTSLPHSSLPTSPSAHKLAETAGPPPNSQESGSSAIAQLALPAPELAVPIDSAGADAAPPHAEGAFSDLLSAHKDGIAPPAAGASDPTLANSSDKRISSGSPGARVAAAQEEEQGHSIKETRRSARTAAGPVATANSASTHRKGSNGEEGKGVFATSSPAAALTAEKAAAGRVSAAADARRGSTTALRSSSDAGQQRVTAGAEAHPSAALPGATDAAAPAREVAGPPRQKKASAGCGLFGLCKRKGNELTAAPARDSAERMRQSAEVQTAAQASPPVFAAAGSSKSPSGTSLSIPVAPDAAVSKGSLTHSREANFAESKGEGEGKEVAPPQPAHESPAQAPAGVEAPEPAPTSKEAHNEILPTADANVEEGRRGSAHGTPPASSVSEGPDAAPREAGELATVAAGSGEAQRPASKEHKGKRAKVVVRRRRQEPMEGRGGRAGSADGHETSESGGDAQSAAYSGEAKTSAIPSDRGSLRKGTARAAAVAVSGPLIDAAQPLPRSRAAAVGSRSSASHSRPRSHNGSTSGSRSYSYSYSYSNSDSASKSPAESSAAPLNVGAARRSMASDASLQRSVQESAALFGVRSARSPSSASQQSHKPIGMFLEEEEPLLSMPAYWRRVLLDLRARERRDAEEAAREWRELTFRPQIHTSPFRNHGAPEPTVMTDRSHTPLSGVREPPAYSPASGFSESCPGRYQIRRISPRLLGPRCSPKQPAPPPFKPLISEYAKSIARPRNRVFELLYKARSSSPPALNGVYMHRPQITKLASQLYPNRRSKDGNVTPYRKSVFDRLYRLRRSPDSGPTTSLSRDAAFTPSFQPQITDMAHRQSEMQPRESFGDRLYRHSRPPGGEDHAPFHEHEDFRDDSGPEHAISEIEDSGSSSCSSRSSFAMRSARAVPSDLDRRFSQTQAAVEAL</sequence>
<feature type="region of interest" description="Disordered" evidence="1">
    <location>
        <begin position="330"/>
        <end position="652"/>
    </location>
</feature>
<accession>A0A836KF40</accession>
<dbReference type="KEGG" id="lmat:92514550"/>
<proteinExistence type="predicted"/>
<feature type="compositionally biased region" description="Low complexity" evidence="1">
    <location>
        <begin position="582"/>
        <end position="596"/>
    </location>
</feature>
<evidence type="ECO:0000313" key="3">
    <source>
        <dbReference type="Proteomes" id="UP000673552"/>
    </source>
</evidence>
<dbReference type="AlphaFoldDB" id="A0A836KF40"/>
<feature type="compositionally biased region" description="Low complexity" evidence="1">
    <location>
        <begin position="958"/>
        <end position="976"/>
    </location>
</feature>
<feature type="region of interest" description="Disordered" evidence="1">
    <location>
        <begin position="731"/>
        <end position="753"/>
    </location>
</feature>
<feature type="compositionally biased region" description="Low complexity" evidence="1">
    <location>
        <begin position="605"/>
        <end position="634"/>
    </location>
</feature>
<feature type="compositionally biased region" description="Basic and acidic residues" evidence="1">
    <location>
        <begin position="929"/>
        <end position="953"/>
    </location>
</feature>
<feature type="compositionally biased region" description="Low complexity" evidence="1">
    <location>
        <begin position="350"/>
        <end position="373"/>
    </location>
</feature>
<feature type="compositionally biased region" description="Low complexity" evidence="1">
    <location>
        <begin position="55"/>
        <end position="96"/>
    </location>
</feature>
<feature type="compositionally biased region" description="Basic and acidic residues" evidence="1">
    <location>
        <begin position="904"/>
        <end position="922"/>
    </location>
</feature>
<keyword evidence="3" id="KW-1185">Reference proteome</keyword>
<protein>
    <submittedName>
        <fullName evidence="2">Uncharacterized protein</fullName>
    </submittedName>
</protein>
<dbReference type="RefSeq" id="XP_067177133.1">
    <property type="nucleotide sequence ID" value="XM_067322038.1"/>
</dbReference>
<evidence type="ECO:0000313" key="2">
    <source>
        <dbReference type="EMBL" id="KAG5473899.1"/>
    </source>
</evidence>
<gene>
    <name evidence="2" type="ORF">LSCM1_04534</name>
</gene>
<feature type="compositionally biased region" description="Low complexity" evidence="1">
    <location>
        <begin position="240"/>
        <end position="257"/>
    </location>
</feature>
<feature type="region of interest" description="Disordered" evidence="1">
    <location>
        <begin position="1"/>
        <end position="314"/>
    </location>
</feature>
<reference evidence="3" key="1">
    <citation type="journal article" date="2021" name="Microbiol. Resour. Announc.">
        <title>LGAAP: Leishmaniinae Genome Assembly and Annotation Pipeline.</title>
        <authorList>
            <person name="Almutairi H."/>
            <person name="Urbaniak M.D."/>
            <person name="Bates M.D."/>
            <person name="Jariyapan N."/>
            <person name="Kwakye-Nuako G."/>
            <person name="Thomaz-Soccol V."/>
            <person name="Al-Salem W.S."/>
            <person name="Dillon R.J."/>
            <person name="Bates P.A."/>
            <person name="Gatherer D."/>
        </authorList>
    </citation>
    <scope>NUCLEOTIDE SEQUENCE [LARGE SCALE GENOMIC DNA]</scope>
</reference>
<dbReference type="Proteomes" id="UP000673552">
    <property type="component" value="Unassembled WGS sequence"/>
</dbReference>
<feature type="compositionally biased region" description="Polar residues" evidence="1">
    <location>
        <begin position="986"/>
        <end position="995"/>
    </location>
</feature>
<organism evidence="2 3">
    <name type="scientific">Leishmania martiniquensis</name>
    <dbReference type="NCBI Taxonomy" id="1580590"/>
    <lineage>
        <taxon>Eukaryota</taxon>
        <taxon>Discoba</taxon>
        <taxon>Euglenozoa</taxon>
        <taxon>Kinetoplastea</taxon>
        <taxon>Metakinetoplastina</taxon>
        <taxon>Trypanosomatida</taxon>
        <taxon>Trypanosomatidae</taxon>
        <taxon>Leishmaniinae</taxon>
        <taxon>Leishmania</taxon>
    </lineage>
</organism>
<feature type="compositionally biased region" description="Basic and acidic residues" evidence="1">
    <location>
        <begin position="193"/>
        <end position="203"/>
    </location>
</feature>
<dbReference type="GeneID" id="92514550"/>
<evidence type="ECO:0000256" key="1">
    <source>
        <dbReference type="SAM" id="MobiDB-lite"/>
    </source>
</evidence>
<feature type="compositionally biased region" description="Basic and acidic residues" evidence="1">
    <location>
        <begin position="389"/>
        <end position="406"/>
    </location>
</feature>
<feature type="compositionally biased region" description="Basic residues" evidence="1">
    <location>
        <begin position="497"/>
        <end position="510"/>
    </location>
</feature>
<dbReference type="EMBL" id="JAFEUZ010000029">
    <property type="protein sequence ID" value="KAG5473899.1"/>
    <property type="molecule type" value="Genomic_DNA"/>
</dbReference>
<name>A0A836KF40_9TRYP</name>
<feature type="compositionally biased region" description="Low complexity" evidence="1">
    <location>
        <begin position="417"/>
        <end position="427"/>
    </location>
</feature>